<evidence type="ECO:0000259" key="2">
    <source>
        <dbReference type="Pfam" id="PF14727"/>
    </source>
</evidence>
<sequence>MGSLFQLRDFWYTSFPGEEFSPSAVALADPDVSTLFDKVVIGSYQGMLRILNPSACEGPMLPGDVLLEKKYNEPILQLECRSFRPFRDDMSPSMLAVLFPRTLMFLEIAAQGRDSPSVMNELSVVTSDTGGNDPAAEGSSASTANAPPRCRHSQAGASKTLDTFSSFKELGALYTLTIHSETHLQSTAYNFACGCFGNSDYVMICVQSMEGMLTVLDYSGVLYRTFFPPNQFLIPGPLQYSVHRDALLTCNASMLLLSYSFSSLVVSSTAEEVVATTAAASAARRSSSLSPQWTFNLGEDAVDIAICRLTRGLPLEEADVVVLCTSILYVLSESGAPRMIRRLDVEASALCVYSLPDIAYDNLLVGTFNGLVQVYSDTELQWSAVVASGAAPLHLAVATLCGVEGMILNLASDSTLSINYLGTDPVEQRPQSLETKALPYAEIAKDLKQWEQLIEQSTGDAATGAEKSDEDELLAFPGTSLNSKDGKSKRKRGAGNADAGHVSSLTQATAERCPQKSAHPVSFSLTSEFASVDTLDNSAELTVTLQALQRRVDGVSLVMQTVSPLLVTPSQCIIGEITPGSCVQRTFTVSAVQDRDLIIPSSLEVVVVAVYRGQRREYEVVEHVSLAPLPLVARPVAPVRNTAFSVQLNTDQSPPPSLADLFADMAPLGNVTANALSLRYLNGSDATVLVSKNAARFKLQGSTMEGLWLLVSELKRRAQLYWSDVVQLRFEISDDLPVLDFLAVVDTHWAIRKEMVAASAALDDAASLFRAVEKRLLARFRDRSPTDLTAVKVLFEESYKLLRERTDVMTRAKTRLRQASAMLNCCAQLFWLCLEMKSPPLAPEDAATLSMLFRCSVSDENDGGWEEVTEAVLAKMLNVKPKKVAGNTLELPPSTTNVKKYIGVLMNVVQAGQKLRSE</sequence>
<feature type="region of interest" description="Disordered" evidence="1">
    <location>
        <begin position="458"/>
        <end position="517"/>
    </location>
</feature>
<feature type="domain" description="PTHB1 platform" evidence="4">
    <location>
        <begin position="628"/>
        <end position="725"/>
    </location>
</feature>
<keyword evidence="8" id="KW-1185">Reference proteome</keyword>
<evidence type="ECO:0008006" key="9">
    <source>
        <dbReference type="Google" id="ProtNLM"/>
    </source>
</evidence>
<dbReference type="InterPro" id="IPR028073">
    <property type="entry name" value="PHTB1_N_dom"/>
</dbReference>
<feature type="domain" description="PTHB1 N-terminal" evidence="2">
    <location>
        <begin position="3"/>
        <end position="113"/>
    </location>
</feature>
<dbReference type="GO" id="GO:0016020">
    <property type="term" value="C:membrane"/>
    <property type="evidence" value="ECO:0007669"/>
    <property type="project" value="TreeGrafter"/>
</dbReference>
<dbReference type="SMR" id="A0A836GLV9"/>
<dbReference type="EMBL" id="JAFHLR010000032">
    <property type="protein sequence ID" value="KAG5470102.1"/>
    <property type="molecule type" value="Genomic_DNA"/>
</dbReference>
<accession>A0A836GLV9</accession>
<feature type="region of interest" description="Disordered" evidence="1">
    <location>
        <begin position="126"/>
        <end position="154"/>
    </location>
</feature>
<dbReference type="GO" id="GO:0060271">
    <property type="term" value="P:cilium assembly"/>
    <property type="evidence" value="ECO:0007669"/>
    <property type="project" value="TreeGrafter"/>
</dbReference>
<dbReference type="Pfam" id="PF14727">
    <property type="entry name" value="PHTB1_N"/>
    <property type="match status" value="2"/>
</dbReference>
<dbReference type="PANTHER" id="PTHR20991:SF0">
    <property type="entry name" value="PROTEIN PTHB1"/>
    <property type="match status" value="1"/>
</dbReference>
<dbReference type="GO" id="GO:0034464">
    <property type="term" value="C:BBSome"/>
    <property type="evidence" value="ECO:0007669"/>
    <property type="project" value="InterPro"/>
</dbReference>
<comment type="caution">
    <text evidence="7">The sequence shown here is derived from an EMBL/GenBank/DDBJ whole genome shotgun (WGS) entry which is preliminary data.</text>
</comment>
<dbReference type="InterPro" id="IPR028074">
    <property type="entry name" value="PHTB1_GAE_dom"/>
</dbReference>
<evidence type="ECO:0000259" key="3">
    <source>
        <dbReference type="Pfam" id="PF14728"/>
    </source>
</evidence>
<organism evidence="7 8">
    <name type="scientific">Leishmania orientalis</name>
    <dbReference type="NCBI Taxonomy" id="2249476"/>
    <lineage>
        <taxon>Eukaryota</taxon>
        <taxon>Discoba</taxon>
        <taxon>Euglenozoa</taxon>
        <taxon>Kinetoplastea</taxon>
        <taxon>Metakinetoplastina</taxon>
        <taxon>Trypanosomatida</taxon>
        <taxon>Trypanosomatidae</taxon>
        <taxon>Leishmaniinae</taxon>
        <taxon>Leishmania</taxon>
    </lineage>
</organism>
<feature type="domain" description="PTHB1 C-terminal helix bundle" evidence="6">
    <location>
        <begin position="841"/>
        <end position="908"/>
    </location>
</feature>
<reference evidence="8" key="2">
    <citation type="journal article" date="2021" name="Sci. Data">
        <title>Chromosome-scale genome sequencing, assembly and annotation of six genomes from subfamily Leishmaniinae.</title>
        <authorList>
            <person name="Almutairi H."/>
            <person name="Urbaniak M.D."/>
            <person name="Bates M.D."/>
            <person name="Jariyapan N."/>
            <person name="Kwakye-Nuako G."/>
            <person name="Thomaz Soccol V."/>
            <person name="Al-Salem W.S."/>
            <person name="Dillon R.J."/>
            <person name="Bates P.A."/>
            <person name="Gatherer D."/>
        </authorList>
    </citation>
    <scope>NUCLEOTIDE SEQUENCE [LARGE SCALE GENOMIC DNA]</scope>
</reference>
<dbReference type="InterPro" id="IPR026511">
    <property type="entry name" value="PTHB1"/>
</dbReference>
<dbReference type="InterPro" id="IPR055362">
    <property type="entry name" value="PTHB1_pf_dom"/>
</dbReference>
<dbReference type="KEGG" id="loi:92358750"/>
<reference evidence="8" key="1">
    <citation type="journal article" date="2021" name="Microbiol. Resour. Announc.">
        <title>LGAAP: Leishmaniinae Genome Assembly and Annotation Pipeline.</title>
        <authorList>
            <person name="Almutairi H."/>
            <person name="Urbaniak M.D."/>
            <person name="Bates M.D."/>
            <person name="Jariyapan N."/>
            <person name="Kwakye-Nuako G."/>
            <person name="Thomaz-Soccol V."/>
            <person name="Al-Salem W.S."/>
            <person name="Dillon R.J."/>
            <person name="Bates P.A."/>
            <person name="Gatherer D."/>
        </authorList>
    </citation>
    <scope>NUCLEOTIDE SEQUENCE [LARGE SCALE GENOMIC DNA]</scope>
</reference>
<dbReference type="InterPro" id="IPR055364">
    <property type="entry name" value="PTHB1_CtH_dom"/>
</dbReference>
<dbReference type="AlphaFoldDB" id="A0A836GLV9"/>
<dbReference type="RefSeq" id="XP_067060368.1">
    <property type="nucleotide sequence ID" value="XM_067204816.1"/>
</dbReference>
<evidence type="ECO:0000313" key="7">
    <source>
        <dbReference type="EMBL" id="KAG5470102.1"/>
    </source>
</evidence>
<protein>
    <recommendedName>
        <fullName evidence="9">PTHB1 N-terminal domain-containing protein</fullName>
    </recommendedName>
</protein>
<dbReference type="PANTHER" id="PTHR20991">
    <property type="entry name" value="PARATHYROID HORMONE-RESPONSIVE B1 GENE"/>
    <property type="match status" value="1"/>
</dbReference>
<dbReference type="Pfam" id="PF23338">
    <property type="entry name" value="PTHB1_hp"/>
    <property type="match status" value="1"/>
</dbReference>
<evidence type="ECO:0000313" key="8">
    <source>
        <dbReference type="Proteomes" id="UP000674143"/>
    </source>
</evidence>
<dbReference type="GeneID" id="92358750"/>
<feature type="domain" description="PTHB1 N-terminal" evidence="2">
    <location>
        <begin position="168"/>
        <end position="425"/>
    </location>
</feature>
<dbReference type="Pfam" id="PF23339">
    <property type="entry name" value="PTHB1_CtH"/>
    <property type="match status" value="1"/>
</dbReference>
<dbReference type="Proteomes" id="UP000674143">
    <property type="component" value="Unassembled WGS sequence"/>
</dbReference>
<evidence type="ECO:0000256" key="1">
    <source>
        <dbReference type="SAM" id="MobiDB-lite"/>
    </source>
</evidence>
<dbReference type="Pfam" id="PF23337">
    <property type="entry name" value="PTHB1_pf"/>
    <property type="match status" value="1"/>
</dbReference>
<name>A0A836GLV9_9TRYP</name>
<gene>
    <name evidence="7" type="ORF">LSCM4_02796</name>
</gene>
<dbReference type="InterPro" id="IPR055363">
    <property type="entry name" value="PTHB1_hp_dom"/>
</dbReference>
<dbReference type="Pfam" id="PF14728">
    <property type="entry name" value="PTHB1_GAE"/>
    <property type="match status" value="1"/>
</dbReference>
<evidence type="ECO:0000259" key="4">
    <source>
        <dbReference type="Pfam" id="PF23337"/>
    </source>
</evidence>
<evidence type="ECO:0000259" key="5">
    <source>
        <dbReference type="Pfam" id="PF23338"/>
    </source>
</evidence>
<evidence type="ECO:0000259" key="6">
    <source>
        <dbReference type="Pfam" id="PF23339"/>
    </source>
</evidence>
<feature type="domain" description="PTHB1 hairpin" evidence="5">
    <location>
        <begin position="736"/>
        <end position="837"/>
    </location>
</feature>
<proteinExistence type="predicted"/>
<feature type="domain" description="PTHB1 GAE" evidence="3">
    <location>
        <begin position="537"/>
        <end position="623"/>
    </location>
</feature>